<name>A0A843UGK9_COLES</name>
<evidence type="ECO:0000256" key="4">
    <source>
        <dbReference type="SAM" id="MobiDB-lite"/>
    </source>
</evidence>
<gene>
    <name evidence="5" type="ORF">Taro_013823</name>
</gene>
<evidence type="ECO:0000313" key="5">
    <source>
        <dbReference type="EMBL" id="MQL81357.1"/>
    </source>
</evidence>
<evidence type="ECO:0000256" key="3">
    <source>
        <dbReference type="SAM" id="Coils"/>
    </source>
</evidence>
<dbReference type="GO" id="GO:0019216">
    <property type="term" value="P:regulation of lipid metabolic process"/>
    <property type="evidence" value="ECO:0007669"/>
    <property type="project" value="TreeGrafter"/>
</dbReference>
<evidence type="ECO:0008006" key="7">
    <source>
        <dbReference type="Google" id="ProtNLM"/>
    </source>
</evidence>
<feature type="region of interest" description="Disordered" evidence="4">
    <location>
        <begin position="1"/>
        <end position="83"/>
    </location>
</feature>
<comment type="caution">
    <text evidence="5">The sequence shown here is derived from an EMBL/GenBank/DDBJ whole genome shotgun (WGS) entry which is preliminary data.</text>
</comment>
<keyword evidence="2 3" id="KW-0175">Coiled coil</keyword>
<feature type="region of interest" description="Disordered" evidence="4">
    <location>
        <begin position="272"/>
        <end position="295"/>
    </location>
</feature>
<feature type="coiled-coil region" evidence="3">
    <location>
        <begin position="212"/>
        <end position="256"/>
    </location>
</feature>
<feature type="non-terminal residue" evidence="5">
    <location>
        <position position="1"/>
    </location>
</feature>
<evidence type="ECO:0000313" key="6">
    <source>
        <dbReference type="Proteomes" id="UP000652761"/>
    </source>
</evidence>
<proteinExistence type="inferred from homology"/>
<organism evidence="5 6">
    <name type="scientific">Colocasia esculenta</name>
    <name type="common">Wild taro</name>
    <name type="synonym">Arum esculentum</name>
    <dbReference type="NCBI Taxonomy" id="4460"/>
    <lineage>
        <taxon>Eukaryota</taxon>
        <taxon>Viridiplantae</taxon>
        <taxon>Streptophyta</taxon>
        <taxon>Embryophyta</taxon>
        <taxon>Tracheophyta</taxon>
        <taxon>Spermatophyta</taxon>
        <taxon>Magnoliopsida</taxon>
        <taxon>Liliopsida</taxon>
        <taxon>Araceae</taxon>
        <taxon>Aroideae</taxon>
        <taxon>Colocasieae</taxon>
        <taxon>Colocasia</taxon>
    </lineage>
</organism>
<dbReference type="PANTHER" id="PTHR12499:SF0">
    <property type="entry name" value="OPTIC ATROPHY 3 PROTEIN"/>
    <property type="match status" value="1"/>
</dbReference>
<accession>A0A843UGK9</accession>
<dbReference type="Proteomes" id="UP000652761">
    <property type="component" value="Unassembled WGS sequence"/>
</dbReference>
<reference evidence="5" key="1">
    <citation type="submission" date="2017-07" db="EMBL/GenBank/DDBJ databases">
        <title>Taro Niue Genome Assembly and Annotation.</title>
        <authorList>
            <person name="Atibalentja N."/>
            <person name="Keating K."/>
            <person name="Fields C.J."/>
        </authorList>
    </citation>
    <scope>NUCLEOTIDE SEQUENCE</scope>
    <source>
        <strain evidence="5">Niue_2</strain>
        <tissue evidence="5">Leaf</tissue>
    </source>
</reference>
<evidence type="ECO:0000256" key="2">
    <source>
        <dbReference type="ARBA" id="ARBA00023054"/>
    </source>
</evidence>
<dbReference type="GO" id="GO:0005739">
    <property type="term" value="C:mitochondrion"/>
    <property type="evidence" value="ECO:0007669"/>
    <property type="project" value="TreeGrafter"/>
</dbReference>
<dbReference type="InterPro" id="IPR010754">
    <property type="entry name" value="OPA3-like"/>
</dbReference>
<dbReference type="EMBL" id="NMUH01000562">
    <property type="protein sequence ID" value="MQL81357.1"/>
    <property type="molecule type" value="Genomic_DNA"/>
</dbReference>
<comment type="similarity">
    <text evidence="1">Belongs to the OPA3 family.</text>
</comment>
<dbReference type="OrthoDB" id="2129069at2759"/>
<evidence type="ECO:0000256" key="1">
    <source>
        <dbReference type="ARBA" id="ARBA00007584"/>
    </source>
</evidence>
<protein>
    <recommendedName>
        <fullName evidence="7">OPA3-like protein</fullName>
    </recommendedName>
</protein>
<dbReference type="PANTHER" id="PTHR12499">
    <property type="entry name" value="OPTIC ATROPHY 3 PROTEIN OPA3"/>
    <property type="match status" value="1"/>
</dbReference>
<sequence>NPCANPLTAALAGPRAVRARASTAPRLSAGPASPPTSSRRASRVGLASPASACSAPVHRPRRRTAEHPRPSGSTGSARIRPSRSMTWFPAGAALLCAGPPVWRATRVGRSKRDGLVFPAQRGVPLSPLLPSFTPFSVDPLSFSPSRPSSPFPVPHHANHRISTNMQRRLYGHSTDVEVRPLNEEKAVQAAADLFGEIFVFMVAGGVVIFEVQRSARSEARKEEMRKQELEAMKEKDEELAREVALIKARLAEIEKDARSRGLAGIFSFKHGDALEGSKPVTRAGNPTADPSEPVH</sequence>
<dbReference type="AlphaFoldDB" id="A0A843UGK9"/>
<feature type="compositionally biased region" description="Low complexity" evidence="4">
    <location>
        <begin position="28"/>
        <end position="39"/>
    </location>
</feature>
<dbReference type="Pfam" id="PF07047">
    <property type="entry name" value="OPA3"/>
    <property type="match status" value="1"/>
</dbReference>
<keyword evidence="6" id="KW-1185">Reference proteome</keyword>